<reference evidence="4 5" key="1">
    <citation type="submission" date="2019-11" db="EMBL/GenBank/DDBJ databases">
        <title>Acidiferrimicrobium australis gen. nov., sp. nov., an acidophilic and obligately heterotrophic, member of the Actinobacteria that catalyses dissimilatory oxido- reduction of iron isolated from metal-rich acidic water in Chile.</title>
        <authorList>
            <person name="Gonzalez D."/>
            <person name="Huber K."/>
            <person name="Hedrich S."/>
            <person name="Rojas-Villalobos C."/>
            <person name="Quatrini R."/>
            <person name="Dinamarca M.A."/>
            <person name="Schwarz A."/>
            <person name="Canales C."/>
            <person name="Nancucheo I."/>
        </authorList>
    </citation>
    <scope>NUCLEOTIDE SEQUENCE [LARGE SCALE GENOMIC DNA]</scope>
    <source>
        <strain evidence="4 5">USS-CCA1</strain>
    </source>
</reference>
<feature type="region of interest" description="Disordered" evidence="2">
    <location>
        <begin position="1"/>
        <end position="44"/>
    </location>
</feature>
<accession>A0ABW9QRL6</accession>
<sequence length="369" mass="38483">MAALLRWRGPAPRSSAARSGPTAGAAATVKDRGNQAQQRSSRRSRLRIVVTGGSGFIGRHVVGALLARGDQPVVVGRRRFPGDVESVVGDLRDPAVVAAAVRPGIDGIVHLAGVKSVLRSVEDPHGVFLDNVAVTEALLERNRATAGAPVVFASTNALCGDVGDRLIDESVVPRPLTPYGASKAACEALLSAYAGSYGIRSVALRITNVYGPGMEEREGGIVAAVMRAARRDEPLVVHGDGGQRRDYLYVTDAVDALLLALGLPDPAVFTVGAGRDVSVNELVELASVAAGRPIAVRHVDAEKREMPRVAVDASRFRAAGFAPAVSLEEGLRQTWRSFQAMPDPTPAAPARPPATARPPAPTPGPTPVA</sequence>
<feature type="domain" description="NAD-dependent epimerase/dehydratase" evidence="3">
    <location>
        <begin position="48"/>
        <end position="265"/>
    </location>
</feature>
<dbReference type="InterPro" id="IPR036291">
    <property type="entry name" value="NAD(P)-bd_dom_sf"/>
</dbReference>
<evidence type="ECO:0000313" key="5">
    <source>
        <dbReference type="Proteomes" id="UP000437736"/>
    </source>
</evidence>
<proteinExistence type="inferred from homology"/>
<name>A0ABW9QRL6_9ACTN</name>
<evidence type="ECO:0000313" key="4">
    <source>
        <dbReference type="EMBL" id="MST32477.1"/>
    </source>
</evidence>
<dbReference type="SUPFAM" id="SSF51735">
    <property type="entry name" value="NAD(P)-binding Rossmann-fold domains"/>
    <property type="match status" value="1"/>
</dbReference>
<keyword evidence="5" id="KW-1185">Reference proteome</keyword>
<comment type="caution">
    <text evidence="4">The sequence shown here is derived from an EMBL/GenBank/DDBJ whole genome shotgun (WGS) entry which is preliminary data.</text>
</comment>
<gene>
    <name evidence="4" type="ORF">GHK86_07050</name>
</gene>
<comment type="similarity">
    <text evidence="1">Belongs to the NAD(P)-dependent epimerase/dehydratase family.</text>
</comment>
<feature type="region of interest" description="Disordered" evidence="2">
    <location>
        <begin position="338"/>
        <end position="369"/>
    </location>
</feature>
<dbReference type="Pfam" id="PF01370">
    <property type="entry name" value="Epimerase"/>
    <property type="match status" value="1"/>
</dbReference>
<dbReference type="PANTHER" id="PTHR43000">
    <property type="entry name" value="DTDP-D-GLUCOSE 4,6-DEHYDRATASE-RELATED"/>
    <property type="match status" value="1"/>
</dbReference>
<organism evidence="4 5">
    <name type="scientific">Acidiferrimicrobium australe</name>
    <dbReference type="NCBI Taxonomy" id="2664430"/>
    <lineage>
        <taxon>Bacteria</taxon>
        <taxon>Bacillati</taxon>
        <taxon>Actinomycetota</taxon>
        <taxon>Acidimicrobiia</taxon>
        <taxon>Acidimicrobiales</taxon>
        <taxon>Acidimicrobiaceae</taxon>
        <taxon>Acidiferrimicrobium</taxon>
    </lineage>
</organism>
<evidence type="ECO:0000256" key="2">
    <source>
        <dbReference type="SAM" id="MobiDB-lite"/>
    </source>
</evidence>
<feature type="non-terminal residue" evidence="4">
    <location>
        <position position="369"/>
    </location>
</feature>
<evidence type="ECO:0000259" key="3">
    <source>
        <dbReference type="Pfam" id="PF01370"/>
    </source>
</evidence>
<dbReference type="Proteomes" id="UP000437736">
    <property type="component" value="Unassembled WGS sequence"/>
</dbReference>
<evidence type="ECO:0000256" key="1">
    <source>
        <dbReference type="ARBA" id="ARBA00007637"/>
    </source>
</evidence>
<dbReference type="Gene3D" id="3.40.50.720">
    <property type="entry name" value="NAD(P)-binding Rossmann-like Domain"/>
    <property type="match status" value="1"/>
</dbReference>
<dbReference type="InterPro" id="IPR001509">
    <property type="entry name" value="Epimerase_deHydtase"/>
</dbReference>
<protein>
    <submittedName>
        <fullName evidence="4">NAD-dependent epimerase/dehydratase family protein</fullName>
    </submittedName>
</protein>
<feature type="compositionally biased region" description="Low complexity" evidence="2">
    <location>
        <begin position="8"/>
        <end position="28"/>
    </location>
</feature>
<dbReference type="EMBL" id="WJHE01000306">
    <property type="protein sequence ID" value="MST32477.1"/>
    <property type="molecule type" value="Genomic_DNA"/>
</dbReference>
<feature type="compositionally biased region" description="Pro residues" evidence="2">
    <location>
        <begin position="343"/>
        <end position="369"/>
    </location>
</feature>